<protein>
    <submittedName>
        <fullName evidence="1">Uncharacterized protein</fullName>
    </submittedName>
</protein>
<organism evidence="1">
    <name type="scientific">Timema tahoe</name>
    <dbReference type="NCBI Taxonomy" id="61484"/>
    <lineage>
        <taxon>Eukaryota</taxon>
        <taxon>Metazoa</taxon>
        <taxon>Ecdysozoa</taxon>
        <taxon>Arthropoda</taxon>
        <taxon>Hexapoda</taxon>
        <taxon>Insecta</taxon>
        <taxon>Pterygota</taxon>
        <taxon>Neoptera</taxon>
        <taxon>Polyneoptera</taxon>
        <taxon>Phasmatodea</taxon>
        <taxon>Timematodea</taxon>
        <taxon>Timematoidea</taxon>
        <taxon>Timematidae</taxon>
        <taxon>Timema</taxon>
    </lineage>
</organism>
<reference evidence="1" key="1">
    <citation type="submission" date="2020-11" db="EMBL/GenBank/DDBJ databases">
        <authorList>
            <person name="Tran Van P."/>
        </authorList>
    </citation>
    <scope>NUCLEOTIDE SEQUENCE</scope>
</reference>
<dbReference type="EMBL" id="OE003283">
    <property type="protein sequence ID" value="CAD7459969.1"/>
    <property type="molecule type" value="Genomic_DNA"/>
</dbReference>
<evidence type="ECO:0000313" key="1">
    <source>
        <dbReference type="EMBL" id="CAD7459969.1"/>
    </source>
</evidence>
<accession>A0A7R9IKH7</accession>
<proteinExistence type="predicted"/>
<dbReference type="AlphaFoldDB" id="A0A7R9IKH7"/>
<sequence>MELIRGDGENTEKFTGKTFIVSLSGEIETFVKVSLPTNHPFQPLPLGVHPNHYYSSPMASLVLTDSSQLTSDSQYLARREVNRHISVSFLKSVVLPNIMQIVPSDDNSSLHLHLLHNSCQDTSTDRHVTRERTFFVYELGKLNLEGVNSHLRGARVENHLGKTTLNSPEQGLNLDLPALGSLAQHKTSVFANYATEAACFTAHPGHTHMN</sequence>
<name>A0A7R9IKH7_9NEOP</name>
<gene>
    <name evidence="1" type="ORF">TTEB3V08_LOCUS7915</name>
</gene>